<keyword evidence="4" id="KW-0408">Iron</keyword>
<evidence type="ECO:0000313" key="8">
    <source>
        <dbReference type="EMBL" id="MCF2872036.1"/>
    </source>
</evidence>
<name>A0ABS9CYQ3_9RHOB</name>
<keyword evidence="5 6" id="KW-0732">Signal</keyword>
<organism evidence="8 9">
    <name type="scientific">Octadecabacter dasysiphoniae</name>
    <dbReference type="NCBI Taxonomy" id="2909341"/>
    <lineage>
        <taxon>Bacteria</taxon>
        <taxon>Pseudomonadati</taxon>
        <taxon>Pseudomonadota</taxon>
        <taxon>Alphaproteobacteria</taxon>
        <taxon>Rhodobacterales</taxon>
        <taxon>Roseobacteraceae</taxon>
        <taxon>Octadecabacter</taxon>
    </lineage>
</organism>
<evidence type="ECO:0000256" key="3">
    <source>
        <dbReference type="ARBA" id="ARBA00022448"/>
    </source>
</evidence>
<evidence type="ECO:0000256" key="6">
    <source>
        <dbReference type="SAM" id="SignalP"/>
    </source>
</evidence>
<comment type="subcellular location">
    <subcellularLocation>
        <location evidence="1">Cell envelope</location>
    </subcellularLocation>
</comment>
<evidence type="ECO:0000259" key="7">
    <source>
        <dbReference type="PROSITE" id="PS50983"/>
    </source>
</evidence>
<keyword evidence="4" id="KW-0406">Ion transport</keyword>
<accession>A0ABS9CYQ3</accession>
<gene>
    <name evidence="8" type="ORF">L0664_13255</name>
</gene>
<keyword evidence="9" id="KW-1185">Reference proteome</keyword>
<dbReference type="PROSITE" id="PS50983">
    <property type="entry name" value="FE_B12_PBP"/>
    <property type="match status" value="1"/>
</dbReference>
<dbReference type="SUPFAM" id="SSF53807">
    <property type="entry name" value="Helical backbone' metal receptor"/>
    <property type="match status" value="1"/>
</dbReference>
<dbReference type="InterPro" id="IPR002491">
    <property type="entry name" value="ABC_transptr_periplasmic_BD"/>
</dbReference>
<evidence type="ECO:0000256" key="1">
    <source>
        <dbReference type="ARBA" id="ARBA00004196"/>
    </source>
</evidence>
<reference evidence="8 9" key="1">
    <citation type="submission" date="2022-01" db="EMBL/GenBank/DDBJ databases">
        <title>Octadecabacter sp. nov., isolated from a marine alga.</title>
        <authorList>
            <person name="Jin M.S."/>
            <person name="Kim H.M."/>
            <person name="Han D.M."/>
            <person name="Jung J.J."/>
            <person name="Jeon C.O."/>
        </authorList>
    </citation>
    <scope>NUCLEOTIDE SEQUENCE [LARGE SCALE GENOMIC DNA]</scope>
    <source>
        <strain evidence="8 9">G9-8</strain>
    </source>
</reference>
<evidence type="ECO:0000256" key="5">
    <source>
        <dbReference type="ARBA" id="ARBA00022729"/>
    </source>
</evidence>
<keyword evidence="3" id="KW-0813">Transport</keyword>
<evidence type="ECO:0000313" key="9">
    <source>
        <dbReference type="Proteomes" id="UP001200557"/>
    </source>
</evidence>
<dbReference type="RefSeq" id="WP_235226362.1">
    <property type="nucleotide sequence ID" value="NZ_JAKGAQ010000003.1"/>
</dbReference>
<dbReference type="Gene3D" id="3.40.50.1980">
    <property type="entry name" value="Nitrogenase molybdenum iron protein domain"/>
    <property type="match status" value="2"/>
</dbReference>
<dbReference type="InterPro" id="IPR051313">
    <property type="entry name" value="Bact_iron-sidero_bind"/>
</dbReference>
<proteinExistence type="inferred from homology"/>
<dbReference type="PANTHER" id="PTHR30532:SF25">
    <property type="entry name" value="IRON(III) DICITRATE-BINDING PERIPLASMIC PROTEIN"/>
    <property type="match status" value="1"/>
</dbReference>
<dbReference type="EMBL" id="JAKGAQ010000003">
    <property type="protein sequence ID" value="MCF2872036.1"/>
    <property type="molecule type" value="Genomic_DNA"/>
</dbReference>
<sequence length="326" mass="35351">MKTLVWATATLFAVTSSALAQDTRTVTDDLGNVVEIPVTPQRIVVSRSDCLATPLIELGAPLIGAGSMQDDRFNNGKPFIRGATALYGTQFDADLVDIGFINQPDPEIIAALEPDLILIAAWAADNYDQLSAIAPTYAAACFDPPLKEWLATLADLVGMTAEHDRLMASYTFKLANTRAVFADRIGDPADVSVVFADPFDEGIYVADDYGTFTVVADDLGLSRITATDLGMLTDNGNLSFELVEELDADFIFSSHQSFFGQPPSHQMEVWRSNVPGFDDLLHAPRNNQLVIVDRSLVRAFAVDGLNTMLAVLTSQIAERDFVPLAE</sequence>
<keyword evidence="4" id="KW-0410">Iron transport</keyword>
<feature type="chain" id="PRO_5046269466" evidence="6">
    <location>
        <begin position="21"/>
        <end position="326"/>
    </location>
</feature>
<dbReference type="Pfam" id="PF01497">
    <property type="entry name" value="Peripla_BP_2"/>
    <property type="match status" value="1"/>
</dbReference>
<dbReference type="PANTHER" id="PTHR30532">
    <property type="entry name" value="IRON III DICITRATE-BINDING PERIPLASMIC PROTEIN"/>
    <property type="match status" value="1"/>
</dbReference>
<feature type="domain" description="Fe/B12 periplasmic-binding" evidence="7">
    <location>
        <begin position="43"/>
        <end position="320"/>
    </location>
</feature>
<feature type="signal peptide" evidence="6">
    <location>
        <begin position="1"/>
        <end position="20"/>
    </location>
</feature>
<evidence type="ECO:0000256" key="2">
    <source>
        <dbReference type="ARBA" id="ARBA00008814"/>
    </source>
</evidence>
<evidence type="ECO:0000256" key="4">
    <source>
        <dbReference type="ARBA" id="ARBA00022496"/>
    </source>
</evidence>
<protein>
    <submittedName>
        <fullName evidence="8">ABC transporter substrate-binding protein</fullName>
    </submittedName>
</protein>
<comment type="similarity">
    <text evidence="2">Belongs to the bacterial solute-binding protein 8 family.</text>
</comment>
<dbReference type="Proteomes" id="UP001200557">
    <property type="component" value="Unassembled WGS sequence"/>
</dbReference>
<comment type="caution">
    <text evidence="8">The sequence shown here is derived from an EMBL/GenBank/DDBJ whole genome shotgun (WGS) entry which is preliminary data.</text>
</comment>